<dbReference type="PANTHER" id="PTHR10689:SF6">
    <property type="entry name" value="MICROSOMAL GLUTATHIONE S-TRANSFERASE 1"/>
    <property type="match status" value="1"/>
</dbReference>
<feature type="region of interest" description="Disordered" evidence="17">
    <location>
        <begin position="1"/>
        <end position="20"/>
    </location>
</feature>
<comment type="similarity">
    <text evidence="4">Belongs to the MAPEG family.</text>
</comment>
<accession>A0A6P4HMZ1</accession>
<protein>
    <recommendedName>
        <fullName evidence="15">Microsomal glutathione S-transferase 1</fullName>
        <ecNumber evidence="5">2.5.1.18</ecNumber>
    </recommendedName>
</protein>
<keyword evidence="6" id="KW-0808">Transferase</keyword>
<reference evidence="20" key="1">
    <citation type="submission" date="2025-08" db="UniProtKB">
        <authorList>
            <consortium name="RefSeq"/>
        </authorList>
    </citation>
    <scope>IDENTIFICATION</scope>
    <source>
        <strain evidence="20">14028-0561.14</strain>
        <tissue evidence="20">Whole fly</tissue>
    </source>
</reference>
<dbReference type="SUPFAM" id="SSF161084">
    <property type="entry name" value="MAPEG domain-like"/>
    <property type="match status" value="1"/>
</dbReference>
<dbReference type="PANTHER" id="PTHR10689">
    <property type="entry name" value="MICROSOMAL GLUTATHIONE S-TRANSFERASE 1"/>
    <property type="match status" value="1"/>
</dbReference>
<evidence type="ECO:0000256" key="3">
    <source>
        <dbReference type="ARBA" id="ARBA00004477"/>
    </source>
</evidence>
<dbReference type="Pfam" id="PF01124">
    <property type="entry name" value="MAPEG"/>
    <property type="match status" value="1"/>
</dbReference>
<dbReference type="EC" id="2.5.1.18" evidence="5"/>
<dbReference type="Gene3D" id="1.20.120.550">
    <property type="entry name" value="Membrane associated eicosanoid/glutathione metabolism-like domain"/>
    <property type="match status" value="1"/>
</dbReference>
<evidence type="ECO:0000256" key="12">
    <source>
        <dbReference type="ARBA" id="ARBA00023128"/>
    </source>
</evidence>
<dbReference type="GO" id="GO:0005789">
    <property type="term" value="C:endoplasmic reticulum membrane"/>
    <property type="evidence" value="ECO:0007669"/>
    <property type="project" value="UniProtKB-SubCell"/>
</dbReference>
<dbReference type="GO" id="GO:0004364">
    <property type="term" value="F:glutathione transferase activity"/>
    <property type="evidence" value="ECO:0007669"/>
    <property type="project" value="UniProtKB-EC"/>
</dbReference>
<evidence type="ECO:0000256" key="9">
    <source>
        <dbReference type="ARBA" id="ARBA00022824"/>
    </source>
</evidence>
<keyword evidence="11" id="KW-0007">Acetylation</keyword>
<evidence type="ECO:0000256" key="18">
    <source>
        <dbReference type="SAM" id="Phobius"/>
    </source>
</evidence>
<evidence type="ECO:0000256" key="10">
    <source>
        <dbReference type="ARBA" id="ARBA00022989"/>
    </source>
</evidence>
<dbReference type="GO" id="GO:0005741">
    <property type="term" value="C:mitochondrial outer membrane"/>
    <property type="evidence" value="ECO:0007669"/>
    <property type="project" value="UniProtKB-SubCell"/>
</dbReference>
<comment type="subcellular location">
    <subcellularLocation>
        <location evidence="3">Endoplasmic reticulum membrane</location>
        <topology evidence="3">Multi-pass membrane protein</topology>
    </subcellularLocation>
    <subcellularLocation>
        <location evidence="2">Mitochondrion outer membrane</location>
    </subcellularLocation>
</comment>
<keyword evidence="13 18" id="KW-0472">Membrane</keyword>
<evidence type="ECO:0000256" key="17">
    <source>
        <dbReference type="SAM" id="MobiDB-lite"/>
    </source>
</evidence>
<dbReference type="OrthoDB" id="193139at2759"/>
<evidence type="ECO:0000256" key="15">
    <source>
        <dbReference type="ARBA" id="ARBA00039397"/>
    </source>
</evidence>
<dbReference type="GeneID" id="108070852"/>
<evidence type="ECO:0000256" key="16">
    <source>
        <dbReference type="ARBA" id="ARBA00049385"/>
    </source>
</evidence>
<dbReference type="FunFam" id="1.20.120.550:FF:000002">
    <property type="entry name" value="Microsomal glutathione S-transferase 1"/>
    <property type="match status" value="1"/>
</dbReference>
<evidence type="ECO:0000256" key="4">
    <source>
        <dbReference type="ARBA" id="ARBA00010459"/>
    </source>
</evidence>
<dbReference type="RefSeq" id="XP_017016975.1">
    <property type="nucleotide sequence ID" value="XM_017161486.2"/>
</dbReference>
<evidence type="ECO:0000313" key="20">
    <source>
        <dbReference type="RefSeq" id="XP_017016975.1"/>
    </source>
</evidence>
<keyword evidence="9" id="KW-0256">Endoplasmic reticulum</keyword>
<dbReference type="InterPro" id="IPR040162">
    <property type="entry name" value="MGST1-like"/>
</dbReference>
<evidence type="ECO:0000313" key="19">
    <source>
        <dbReference type="Proteomes" id="UP001652661"/>
    </source>
</evidence>
<comment type="subunit">
    <text evidence="14">Homotrimer; The trimer binds only one molecule of glutathione.</text>
</comment>
<dbReference type="Proteomes" id="UP001652661">
    <property type="component" value="Chromosome X"/>
</dbReference>
<keyword evidence="7 18" id="KW-0812">Transmembrane</keyword>
<gene>
    <name evidence="20" type="primary">LOC108070852</name>
</gene>
<dbReference type="InterPro" id="IPR023352">
    <property type="entry name" value="MAPEG-like_dom_sf"/>
</dbReference>
<feature type="compositionally biased region" description="Polar residues" evidence="17">
    <location>
        <begin position="1"/>
        <end position="14"/>
    </location>
</feature>
<keyword evidence="12" id="KW-0496">Mitochondrion</keyword>
<dbReference type="AlphaFoldDB" id="A0A6P4HMZ1"/>
<evidence type="ECO:0000256" key="1">
    <source>
        <dbReference type="ARBA" id="ARBA00003701"/>
    </source>
</evidence>
<name>A0A6P4HMZ1_DROKI</name>
<keyword evidence="8" id="KW-1000">Mitochondrion outer membrane</keyword>
<evidence type="ECO:0000256" key="8">
    <source>
        <dbReference type="ARBA" id="ARBA00022787"/>
    </source>
</evidence>
<feature type="transmembrane region" description="Helical" evidence="18">
    <location>
        <begin position="151"/>
        <end position="175"/>
    </location>
</feature>
<sequence length="178" mass="19622">MESGTMVTMSTPAVDSNSDYDSSSGSGFSLILLSKSNPVFGCYMFWTSLLILKMLIMSLLTARQRMKTKTFANPEDVRGGLEVRFGDPNVERVRRAHRNDLENVLPFILMSLAYVATGPNPLTARLLIRIGASARLLHTVVYAVIPVPQPARGLAFLTTFAITCFEAGYVFVCCVKYI</sequence>
<feature type="transmembrane region" description="Helical" evidence="18">
    <location>
        <begin position="43"/>
        <end position="62"/>
    </location>
</feature>
<evidence type="ECO:0000256" key="6">
    <source>
        <dbReference type="ARBA" id="ARBA00022679"/>
    </source>
</evidence>
<proteinExistence type="inferred from homology"/>
<keyword evidence="10 18" id="KW-1133">Transmembrane helix</keyword>
<keyword evidence="19" id="KW-1185">Reference proteome</keyword>
<evidence type="ECO:0000256" key="5">
    <source>
        <dbReference type="ARBA" id="ARBA00012452"/>
    </source>
</evidence>
<evidence type="ECO:0000256" key="14">
    <source>
        <dbReference type="ARBA" id="ARBA00038540"/>
    </source>
</evidence>
<dbReference type="InterPro" id="IPR001129">
    <property type="entry name" value="Membr-assoc_MAPEG"/>
</dbReference>
<evidence type="ECO:0000256" key="11">
    <source>
        <dbReference type="ARBA" id="ARBA00022990"/>
    </source>
</evidence>
<organism evidence="19 20">
    <name type="scientific">Drosophila kikkawai</name>
    <name type="common">Fruit fly</name>
    <dbReference type="NCBI Taxonomy" id="30033"/>
    <lineage>
        <taxon>Eukaryota</taxon>
        <taxon>Metazoa</taxon>
        <taxon>Ecdysozoa</taxon>
        <taxon>Arthropoda</taxon>
        <taxon>Hexapoda</taxon>
        <taxon>Insecta</taxon>
        <taxon>Pterygota</taxon>
        <taxon>Neoptera</taxon>
        <taxon>Endopterygota</taxon>
        <taxon>Diptera</taxon>
        <taxon>Brachycera</taxon>
        <taxon>Muscomorpha</taxon>
        <taxon>Ephydroidea</taxon>
        <taxon>Drosophilidae</taxon>
        <taxon>Drosophila</taxon>
        <taxon>Sophophora</taxon>
    </lineage>
</organism>
<evidence type="ECO:0000256" key="7">
    <source>
        <dbReference type="ARBA" id="ARBA00022692"/>
    </source>
</evidence>
<comment type="catalytic activity">
    <reaction evidence="16">
        <text>RX + glutathione = an S-substituted glutathione + a halide anion + H(+)</text>
        <dbReference type="Rhea" id="RHEA:16437"/>
        <dbReference type="ChEBI" id="CHEBI:15378"/>
        <dbReference type="ChEBI" id="CHEBI:16042"/>
        <dbReference type="ChEBI" id="CHEBI:17792"/>
        <dbReference type="ChEBI" id="CHEBI:57925"/>
        <dbReference type="ChEBI" id="CHEBI:90779"/>
        <dbReference type="EC" id="2.5.1.18"/>
    </reaction>
    <physiologicalReaction direction="left-to-right" evidence="16">
        <dbReference type="Rhea" id="RHEA:16438"/>
    </physiologicalReaction>
</comment>
<evidence type="ECO:0000256" key="2">
    <source>
        <dbReference type="ARBA" id="ARBA00004294"/>
    </source>
</evidence>
<comment type="function">
    <text evidence="1">Conjugation of reduced glutathione to a wide number of exogenous and endogenous hydrophobic electrophiles.</text>
</comment>
<evidence type="ECO:0000256" key="13">
    <source>
        <dbReference type="ARBA" id="ARBA00023136"/>
    </source>
</evidence>